<reference evidence="1 2" key="2">
    <citation type="journal article" date="2013" name="IMA Fungus">
        <title>IMA Genome-F 1: Ceratocystis fimbriata: Draft nuclear genome sequence for the plant pathogen, Ceratocystis fimbriata.</title>
        <authorList>
            <person name="Wilken P.M."/>
            <person name="Steenkamp E.T."/>
            <person name="Wingfield M.J."/>
            <person name="de Beer Z.W."/>
            <person name="Wingfield B.D."/>
        </authorList>
    </citation>
    <scope>NUCLEOTIDE SEQUENCE [LARGE SCALE GENOMIC DNA]</scope>
    <source>
        <strain evidence="1 2">CBS 114723</strain>
    </source>
</reference>
<name>A0A2C5X3U7_9PEZI</name>
<comment type="caution">
    <text evidence="1">The sequence shown here is derived from an EMBL/GenBank/DDBJ whole genome shotgun (WGS) entry which is preliminary data.</text>
</comment>
<evidence type="ECO:0000313" key="1">
    <source>
        <dbReference type="EMBL" id="PHH52564.1"/>
    </source>
</evidence>
<evidence type="ECO:0000313" key="2">
    <source>
        <dbReference type="Proteomes" id="UP000222788"/>
    </source>
</evidence>
<dbReference type="AlphaFoldDB" id="A0A2C5X3U7"/>
<dbReference type="Proteomes" id="UP000222788">
    <property type="component" value="Unassembled WGS sequence"/>
</dbReference>
<dbReference type="EMBL" id="APWK03000063">
    <property type="protein sequence ID" value="PHH52564.1"/>
    <property type="molecule type" value="Genomic_DNA"/>
</dbReference>
<proteinExistence type="predicted"/>
<reference evidence="1 2" key="1">
    <citation type="journal article" date="2013" name="Fungal Biol.">
        <title>Analysis of microsatellite markers in the genome of the plant pathogen Ceratocystis fimbriata.</title>
        <authorList>
            <person name="Simpson M.C."/>
            <person name="Wilken P.M."/>
            <person name="Coetzee M.P."/>
            <person name="Wingfield M.J."/>
            <person name="Wingfield B.D."/>
        </authorList>
    </citation>
    <scope>NUCLEOTIDE SEQUENCE [LARGE SCALE GENOMIC DNA]</scope>
    <source>
        <strain evidence="1 2">CBS 114723</strain>
    </source>
</reference>
<organism evidence="1 2">
    <name type="scientific">Ceratocystis fimbriata CBS 114723</name>
    <dbReference type="NCBI Taxonomy" id="1035309"/>
    <lineage>
        <taxon>Eukaryota</taxon>
        <taxon>Fungi</taxon>
        <taxon>Dikarya</taxon>
        <taxon>Ascomycota</taxon>
        <taxon>Pezizomycotina</taxon>
        <taxon>Sordariomycetes</taxon>
        <taxon>Hypocreomycetidae</taxon>
        <taxon>Microascales</taxon>
        <taxon>Ceratocystidaceae</taxon>
        <taxon>Ceratocystis</taxon>
    </lineage>
</organism>
<protein>
    <submittedName>
        <fullName evidence="1">Uncharacterized protein</fullName>
    </submittedName>
</protein>
<keyword evidence="2" id="KW-1185">Reference proteome</keyword>
<sequence>MEERKESHYTALHYSNTAVASLAHYPPCKTRGIDFSGIRTAEAGFVALKVKWSRQRDFVANTSLLLSSYNLNTHCFRSITVIQTDDELSTGLA</sequence>
<gene>
    <name evidence="1" type="ORF">CFIMG_005147RAa</name>
</gene>
<accession>A0A2C5X3U7</accession>